<dbReference type="EMBL" id="JBHSEW010000002">
    <property type="protein sequence ID" value="MFC4621383.1"/>
    <property type="molecule type" value="Genomic_DNA"/>
</dbReference>
<accession>A0ABV9GT44</accession>
<dbReference type="Gene3D" id="2.60.120.10">
    <property type="entry name" value="Jelly Rolls"/>
    <property type="match status" value="1"/>
</dbReference>
<protein>
    <submittedName>
        <fullName evidence="6">Crp/Fnr family transcriptional regulator</fullName>
    </submittedName>
</protein>
<dbReference type="InterPro" id="IPR000595">
    <property type="entry name" value="cNMP-bd_dom"/>
</dbReference>
<dbReference type="InterPro" id="IPR012318">
    <property type="entry name" value="HTH_CRP"/>
</dbReference>
<dbReference type="Proteomes" id="UP001595967">
    <property type="component" value="Unassembled WGS sequence"/>
</dbReference>
<evidence type="ECO:0000259" key="4">
    <source>
        <dbReference type="PROSITE" id="PS50042"/>
    </source>
</evidence>
<dbReference type="Pfam" id="PF13545">
    <property type="entry name" value="HTH_Crp_2"/>
    <property type="match status" value="1"/>
</dbReference>
<dbReference type="PROSITE" id="PS51063">
    <property type="entry name" value="HTH_CRP_2"/>
    <property type="match status" value="1"/>
</dbReference>
<evidence type="ECO:0000259" key="5">
    <source>
        <dbReference type="PROSITE" id="PS51063"/>
    </source>
</evidence>
<dbReference type="CDD" id="cd00092">
    <property type="entry name" value="HTH_CRP"/>
    <property type="match status" value="1"/>
</dbReference>
<keyword evidence="7" id="KW-1185">Reference proteome</keyword>
<keyword evidence="2" id="KW-0238">DNA-binding</keyword>
<dbReference type="InterPro" id="IPR050397">
    <property type="entry name" value="Env_Response_Regulators"/>
</dbReference>
<comment type="caution">
    <text evidence="6">The sequence shown here is derived from an EMBL/GenBank/DDBJ whole genome shotgun (WGS) entry which is preliminary data.</text>
</comment>
<gene>
    <name evidence="6" type="ORF">ACFO3A_04060</name>
</gene>
<dbReference type="InterPro" id="IPR036388">
    <property type="entry name" value="WH-like_DNA-bd_sf"/>
</dbReference>
<dbReference type="SMART" id="SM00100">
    <property type="entry name" value="cNMP"/>
    <property type="match status" value="1"/>
</dbReference>
<dbReference type="InterPro" id="IPR036390">
    <property type="entry name" value="WH_DNA-bd_sf"/>
</dbReference>
<dbReference type="PROSITE" id="PS50042">
    <property type="entry name" value="CNMP_BINDING_3"/>
    <property type="match status" value="1"/>
</dbReference>
<dbReference type="RefSeq" id="WP_377724197.1">
    <property type="nucleotide sequence ID" value="NZ_JBHSEW010000002.1"/>
</dbReference>
<organism evidence="6 7">
    <name type="scientific">Comamonas nitrativorans</name>
    <dbReference type="NCBI Taxonomy" id="108437"/>
    <lineage>
        <taxon>Bacteria</taxon>
        <taxon>Pseudomonadati</taxon>
        <taxon>Pseudomonadota</taxon>
        <taxon>Betaproteobacteria</taxon>
        <taxon>Burkholderiales</taxon>
        <taxon>Comamonadaceae</taxon>
        <taxon>Comamonas</taxon>
    </lineage>
</organism>
<reference evidence="7" key="1">
    <citation type="journal article" date="2019" name="Int. J. Syst. Evol. Microbiol.">
        <title>The Global Catalogue of Microorganisms (GCM) 10K type strain sequencing project: providing services to taxonomists for standard genome sequencing and annotation.</title>
        <authorList>
            <consortium name="The Broad Institute Genomics Platform"/>
            <consortium name="The Broad Institute Genome Sequencing Center for Infectious Disease"/>
            <person name="Wu L."/>
            <person name="Ma J."/>
        </authorList>
    </citation>
    <scope>NUCLEOTIDE SEQUENCE [LARGE SCALE GENOMIC DNA]</scope>
    <source>
        <strain evidence="7">JCM 11650</strain>
    </source>
</reference>
<dbReference type="PANTHER" id="PTHR24567:SF26">
    <property type="entry name" value="REGULATORY PROTEIN YEIL"/>
    <property type="match status" value="1"/>
</dbReference>
<evidence type="ECO:0000256" key="1">
    <source>
        <dbReference type="ARBA" id="ARBA00023015"/>
    </source>
</evidence>
<feature type="domain" description="Cyclic nucleotide-binding" evidence="4">
    <location>
        <begin position="18"/>
        <end position="116"/>
    </location>
</feature>
<feature type="domain" description="HTH crp-type" evidence="5">
    <location>
        <begin position="153"/>
        <end position="222"/>
    </location>
</feature>
<keyword evidence="3" id="KW-0804">Transcription</keyword>
<dbReference type="InterPro" id="IPR014710">
    <property type="entry name" value="RmlC-like_jellyroll"/>
</dbReference>
<evidence type="ECO:0000256" key="2">
    <source>
        <dbReference type="ARBA" id="ARBA00023125"/>
    </source>
</evidence>
<keyword evidence="1" id="KW-0805">Transcription regulation</keyword>
<evidence type="ECO:0000313" key="7">
    <source>
        <dbReference type="Proteomes" id="UP001595967"/>
    </source>
</evidence>
<dbReference type="PANTHER" id="PTHR24567">
    <property type="entry name" value="CRP FAMILY TRANSCRIPTIONAL REGULATORY PROTEIN"/>
    <property type="match status" value="1"/>
</dbReference>
<dbReference type="Gene3D" id="1.10.10.10">
    <property type="entry name" value="Winged helix-like DNA-binding domain superfamily/Winged helix DNA-binding domain"/>
    <property type="match status" value="1"/>
</dbReference>
<dbReference type="Pfam" id="PF00027">
    <property type="entry name" value="cNMP_binding"/>
    <property type="match status" value="1"/>
</dbReference>
<dbReference type="CDD" id="cd00038">
    <property type="entry name" value="CAP_ED"/>
    <property type="match status" value="1"/>
</dbReference>
<evidence type="ECO:0000313" key="6">
    <source>
        <dbReference type="EMBL" id="MFC4621383.1"/>
    </source>
</evidence>
<dbReference type="SUPFAM" id="SSF46785">
    <property type="entry name" value="Winged helix' DNA-binding domain"/>
    <property type="match status" value="1"/>
</dbReference>
<dbReference type="InterPro" id="IPR018490">
    <property type="entry name" value="cNMP-bd_dom_sf"/>
</dbReference>
<dbReference type="SUPFAM" id="SSF51206">
    <property type="entry name" value="cAMP-binding domain-like"/>
    <property type="match status" value="1"/>
</dbReference>
<dbReference type="SMART" id="SM00419">
    <property type="entry name" value="HTH_CRP"/>
    <property type="match status" value="1"/>
</dbReference>
<evidence type="ECO:0000256" key="3">
    <source>
        <dbReference type="ARBA" id="ARBA00023163"/>
    </source>
</evidence>
<name>A0ABV9GT44_9BURK</name>
<sequence length="256" mass="28393">MIPMSRKALQHALSTSQIFSKADPAMLAGLVQYAQPVRLSAQQHLFIAGDEALHFYWIETGGITLYSPSLTGEEKTFRLLGAGALVAETMMYAQPCCYPLSAYANTDSQLYRMPREPLLAFTRQSAEFAFSLVEILASRITQAIHRIDLLTINNSLQRLVSYLLDMHAQQGTAWLQLPASSQVIARQLNITPETFSRHLSQLKRQGLVGRGRNKELVLLDIAGLCHEAGLPPPSPKDLRRPMAHLGGSMFECCNLL</sequence>
<proteinExistence type="predicted"/>